<accession>A0A0S8G846</accession>
<reference evidence="3 4" key="1">
    <citation type="journal article" date="2015" name="Microbiome">
        <title>Genomic resolution of linkages in carbon, nitrogen, and sulfur cycling among widespread estuary sediment bacteria.</title>
        <authorList>
            <person name="Baker B.J."/>
            <person name="Lazar C.S."/>
            <person name="Teske A.P."/>
            <person name="Dick G.J."/>
        </authorList>
    </citation>
    <scope>NUCLEOTIDE SEQUENCE [LARGE SCALE GENOMIC DNA]</scope>
    <source>
        <strain evidence="3">SM23_60</strain>
    </source>
</reference>
<keyword evidence="2" id="KW-1133">Transmembrane helix</keyword>
<dbReference type="PROSITE" id="PS50005">
    <property type="entry name" value="TPR"/>
    <property type="match status" value="1"/>
</dbReference>
<dbReference type="SUPFAM" id="SSF48452">
    <property type="entry name" value="TPR-like"/>
    <property type="match status" value="1"/>
</dbReference>
<evidence type="ECO:0000313" key="4">
    <source>
        <dbReference type="Proteomes" id="UP000051096"/>
    </source>
</evidence>
<dbReference type="InterPro" id="IPR011990">
    <property type="entry name" value="TPR-like_helical_dom_sf"/>
</dbReference>
<evidence type="ECO:0000256" key="1">
    <source>
        <dbReference type="PROSITE-ProRule" id="PRU00339"/>
    </source>
</evidence>
<name>A0A0S8G846_UNCW3</name>
<keyword evidence="2" id="KW-0812">Transmembrane</keyword>
<dbReference type="AlphaFoldDB" id="A0A0S8G846"/>
<proteinExistence type="predicted"/>
<feature type="repeat" description="TPR" evidence="1">
    <location>
        <begin position="44"/>
        <end position="77"/>
    </location>
</feature>
<evidence type="ECO:0000256" key="2">
    <source>
        <dbReference type="SAM" id="Phobius"/>
    </source>
</evidence>
<evidence type="ECO:0008006" key="5">
    <source>
        <dbReference type="Google" id="ProtNLM"/>
    </source>
</evidence>
<dbReference type="EMBL" id="LJUO01000189">
    <property type="protein sequence ID" value="KPK68012.1"/>
    <property type="molecule type" value="Genomic_DNA"/>
</dbReference>
<dbReference type="InterPro" id="IPR019734">
    <property type="entry name" value="TPR_rpt"/>
</dbReference>
<protein>
    <recommendedName>
        <fullName evidence="5">Tetratricopeptide repeat-like domain-containing protein</fullName>
    </recommendedName>
</protein>
<comment type="caution">
    <text evidence="3">The sequence shown here is derived from an EMBL/GenBank/DDBJ whole genome shotgun (WGS) entry which is preliminary data.</text>
</comment>
<keyword evidence="1" id="KW-0802">TPR repeat</keyword>
<sequence>MFIKKREDDINAVLKRVKKFEEKNKLDDAIVELQRAIQLNGKDGNLYNQLGDLFLRTGSTDEAVNAYRQGVRAYRRETFPRNALALCKKIARCDPRDVDVYYDMGDLSLELDEKSEAMIYFFKYIDKRRNELNVDEVMRTLEHIEETGITDIDVQQRIYETYVAIGRDDQAQKYLPSLRTTGVTVAPGTTHVAARPTEGESAIKQPASVQSTVQKTLPSQKPGPDSAAQFDAMVKRLEAVIAQLQETVRLDQIAATLKNAIEDLSHTHGKASDEQKKTIGLLQKSFALNIDTLQKSINSFTDSSTKDRKKHVVLLTNLKSQLESIGKVQDAVVQQLGEKMENAGKHFTAASRAVVSEVNKVVAKQSETNSAVAQEVEKLLTGHEQATKHICSKLDEHKEYNRSLAENTEEVKARVQEISQCLMDFIAAQKCMQHKQQNFAKMVLAVAGAIAALLAVSIFI</sequence>
<dbReference type="Proteomes" id="UP000051096">
    <property type="component" value="Unassembled WGS sequence"/>
</dbReference>
<dbReference type="SMART" id="SM00028">
    <property type="entry name" value="TPR"/>
    <property type="match status" value="3"/>
</dbReference>
<gene>
    <name evidence="3" type="ORF">AMJ87_12530</name>
</gene>
<keyword evidence="2" id="KW-0472">Membrane</keyword>
<organism evidence="3 4">
    <name type="scientific">candidate division WOR_3 bacterium SM23_60</name>
    <dbReference type="NCBI Taxonomy" id="1703780"/>
    <lineage>
        <taxon>Bacteria</taxon>
        <taxon>Bacteria division WOR-3</taxon>
    </lineage>
</organism>
<dbReference type="Pfam" id="PF13181">
    <property type="entry name" value="TPR_8"/>
    <property type="match status" value="1"/>
</dbReference>
<feature type="transmembrane region" description="Helical" evidence="2">
    <location>
        <begin position="439"/>
        <end position="459"/>
    </location>
</feature>
<evidence type="ECO:0000313" key="3">
    <source>
        <dbReference type="EMBL" id="KPK68012.1"/>
    </source>
</evidence>
<dbReference type="Gene3D" id="1.25.40.10">
    <property type="entry name" value="Tetratricopeptide repeat domain"/>
    <property type="match status" value="2"/>
</dbReference>